<evidence type="ECO:0000313" key="1">
    <source>
        <dbReference type="EMBL" id="CAB4183338.1"/>
    </source>
</evidence>
<accession>A0A6J7XBP6</accession>
<evidence type="ECO:0000313" key="2">
    <source>
        <dbReference type="EMBL" id="CAB4199250.1"/>
    </source>
</evidence>
<reference evidence="3" key="1">
    <citation type="submission" date="2020-05" db="EMBL/GenBank/DDBJ databases">
        <authorList>
            <person name="Chiriac C."/>
            <person name="Salcher M."/>
            <person name="Ghai R."/>
            <person name="Kavagutti S V."/>
        </authorList>
    </citation>
    <scope>NUCLEOTIDE SEQUENCE</scope>
</reference>
<proteinExistence type="predicted"/>
<dbReference type="EMBL" id="LR797042">
    <property type="protein sequence ID" value="CAB4183338.1"/>
    <property type="molecule type" value="Genomic_DNA"/>
</dbReference>
<gene>
    <name evidence="1" type="ORF">UFOVP1084_50</name>
    <name evidence="2" type="ORF">UFOVP1328_28</name>
    <name evidence="3" type="ORF">UFOVP1532_59</name>
</gene>
<dbReference type="EMBL" id="LR797278">
    <property type="protein sequence ID" value="CAB4199250.1"/>
    <property type="molecule type" value="Genomic_DNA"/>
</dbReference>
<evidence type="ECO:0000313" key="3">
    <source>
        <dbReference type="EMBL" id="CAB5228444.1"/>
    </source>
</evidence>
<sequence length="83" mass="9583">MARKEPRVVASEVVTIMERYLQRQSHLQRGDAVEVLAERAEMSTRTVYRILEGNRKWLDLDQADRLLIAAGFHLSDVTVESRT</sequence>
<dbReference type="EMBL" id="LR798385">
    <property type="protein sequence ID" value="CAB5228444.1"/>
    <property type="molecule type" value="Genomic_DNA"/>
</dbReference>
<protein>
    <submittedName>
        <fullName evidence="3">Uncharacterized protein</fullName>
    </submittedName>
</protein>
<organism evidence="3">
    <name type="scientific">uncultured Caudovirales phage</name>
    <dbReference type="NCBI Taxonomy" id="2100421"/>
    <lineage>
        <taxon>Viruses</taxon>
        <taxon>Duplodnaviria</taxon>
        <taxon>Heunggongvirae</taxon>
        <taxon>Uroviricota</taxon>
        <taxon>Caudoviricetes</taxon>
        <taxon>Peduoviridae</taxon>
        <taxon>Maltschvirus</taxon>
        <taxon>Maltschvirus maltsch</taxon>
    </lineage>
</organism>
<name>A0A6J7XBP6_9CAUD</name>